<dbReference type="InterPro" id="IPR000719">
    <property type="entry name" value="Prot_kinase_dom"/>
</dbReference>
<evidence type="ECO:0000256" key="1">
    <source>
        <dbReference type="ARBA" id="ARBA00004167"/>
    </source>
</evidence>
<evidence type="ECO:0000313" key="16">
    <source>
        <dbReference type="EMBL" id="KAH7557691.1"/>
    </source>
</evidence>
<evidence type="ECO:0000256" key="11">
    <source>
        <dbReference type="ARBA" id="ARBA00047899"/>
    </source>
</evidence>
<evidence type="ECO:0000256" key="9">
    <source>
        <dbReference type="ARBA" id="ARBA00022989"/>
    </source>
</evidence>
<dbReference type="Pfam" id="PF07714">
    <property type="entry name" value="PK_Tyr_Ser-Thr"/>
    <property type="match status" value="1"/>
</dbReference>
<evidence type="ECO:0000256" key="5">
    <source>
        <dbReference type="ARBA" id="ARBA00022692"/>
    </source>
</evidence>
<evidence type="ECO:0000256" key="8">
    <source>
        <dbReference type="ARBA" id="ARBA00022840"/>
    </source>
</evidence>
<keyword evidence="6 13" id="KW-0547">Nucleotide-binding</keyword>
<dbReference type="PANTHER" id="PTHR47984">
    <property type="entry name" value="OS01G0323000 PROTEIN"/>
    <property type="match status" value="1"/>
</dbReference>
<comment type="caution">
    <text evidence="16">The sequence shown here is derived from an EMBL/GenBank/DDBJ whole genome shotgun (WGS) entry which is preliminary data.</text>
</comment>
<name>A0ABQ8HGF4_9ROSI</name>
<evidence type="ECO:0000256" key="4">
    <source>
        <dbReference type="ARBA" id="ARBA00022679"/>
    </source>
</evidence>
<reference evidence="16 17" key="1">
    <citation type="submission" date="2021-02" db="EMBL/GenBank/DDBJ databases">
        <title>Plant Genome Project.</title>
        <authorList>
            <person name="Zhang R.-G."/>
        </authorList>
    </citation>
    <scope>NUCLEOTIDE SEQUENCE [LARGE SCALE GENOMIC DNA]</scope>
    <source>
        <tissue evidence="16">Leaves</tissue>
    </source>
</reference>
<keyword evidence="5 14" id="KW-0812">Transmembrane</keyword>
<evidence type="ECO:0000256" key="7">
    <source>
        <dbReference type="ARBA" id="ARBA00022777"/>
    </source>
</evidence>
<comment type="catalytic activity">
    <reaction evidence="11">
        <text>L-threonyl-[protein] + ATP = O-phospho-L-threonyl-[protein] + ADP + H(+)</text>
        <dbReference type="Rhea" id="RHEA:46608"/>
        <dbReference type="Rhea" id="RHEA-COMP:11060"/>
        <dbReference type="Rhea" id="RHEA-COMP:11605"/>
        <dbReference type="ChEBI" id="CHEBI:15378"/>
        <dbReference type="ChEBI" id="CHEBI:30013"/>
        <dbReference type="ChEBI" id="CHEBI:30616"/>
        <dbReference type="ChEBI" id="CHEBI:61977"/>
        <dbReference type="ChEBI" id="CHEBI:456216"/>
        <dbReference type="EC" id="2.7.11.1"/>
    </reaction>
</comment>
<sequence length="429" mass="48170">MSSSSSADESSSLKKTLSKHTSIFGLRLWILILSSITLLSLLLLLLLCLFIVVFRRRNREKPSSLTASASSKLLLSKVSETTEMNVLAKQLVLSDHHHHRLSFEPTGASGVGKSPAVSSSRSMQCCRFTVEEMEAVTSGFAEENVIGSGDNGVVYRGVLLDVNARVAVKKLLSNSKAEDFITEVEAFGQVRHKNLVKLLGYCVEGYNRLLVYEYIDNGNLHQWLHGGVGQTRPLTWSTRLKIIQGIAKGLTYLHEDNEPKIVHQNIKSSNILLDHQWNPKISDVGLAKLHSPEWSRSTYRQLSETGYLAPEHASTCRVLNEKSTDVYSFGILIMEIVTGRMPVDHSQPQVYLTEWLKSMVSNQKTQFMLDPKLPEVPSTKELKRIVLISLRCVDPDVEHRPKMEEVIHMLEPRDLLLNDVRKENNGSSD</sequence>
<evidence type="ECO:0000256" key="12">
    <source>
        <dbReference type="ARBA" id="ARBA00048679"/>
    </source>
</evidence>
<feature type="transmembrane region" description="Helical" evidence="14">
    <location>
        <begin position="28"/>
        <end position="54"/>
    </location>
</feature>
<dbReference type="InterPro" id="IPR017441">
    <property type="entry name" value="Protein_kinase_ATP_BS"/>
</dbReference>
<keyword evidence="4" id="KW-0808">Transferase</keyword>
<keyword evidence="10 14" id="KW-0472">Membrane</keyword>
<dbReference type="InterPro" id="IPR052232">
    <property type="entry name" value="RLK_Ser/Thr-Kinase"/>
</dbReference>
<evidence type="ECO:0000256" key="10">
    <source>
        <dbReference type="ARBA" id="ARBA00023136"/>
    </source>
</evidence>
<dbReference type="Gene3D" id="3.30.200.20">
    <property type="entry name" value="Phosphorylase Kinase, domain 1"/>
    <property type="match status" value="1"/>
</dbReference>
<dbReference type="PROSITE" id="PS50011">
    <property type="entry name" value="PROTEIN_KINASE_DOM"/>
    <property type="match status" value="1"/>
</dbReference>
<comment type="subcellular location">
    <subcellularLocation>
        <location evidence="1">Membrane</location>
        <topology evidence="1">Single-pass membrane protein</topology>
    </subcellularLocation>
</comment>
<evidence type="ECO:0000256" key="13">
    <source>
        <dbReference type="PROSITE-ProRule" id="PRU10141"/>
    </source>
</evidence>
<keyword evidence="17" id="KW-1185">Reference proteome</keyword>
<protein>
    <recommendedName>
        <fullName evidence="2">non-specific serine/threonine protein kinase</fullName>
        <ecNumber evidence="2">2.7.11.1</ecNumber>
    </recommendedName>
</protein>
<evidence type="ECO:0000259" key="15">
    <source>
        <dbReference type="PROSITE" id="PS50011"/>
    </source>
</evidence>
<feature type="binding site" evidence="13">
    <location>
        <position position="170"/>
    </location>
    <ligand>
        <name>ATP</name>
        <dbReference type="ChEBI" id="CHEBI:30616"/>
    </ligand>
</feature>
<dbReference type="Proteomes" id="UP000827721">
    <property type="component" value="Unassembled WGS sequence"/>
</dbReference>
<dbReference type="PROSITE" id="PS00107">
    <property type="entry name" value="PROTEIN_KINASE_ATP"/>
    <property type="match status" value="1"/>
</dbReference>
<dbReference type="InterPro" id="IPR011009">
    <property type="entry name" value="Kinase-like_dom_sf"/>
</dbReference>
<evidence type="ECO:0000313" key="17">
    <source>
        <dbReference type="Proteomes" id="UP000827721"/>
    </source>
</evidence>
<dbReference type="PANTHER" id="PTHR47984:SF15">
    <property type="entry name" value="PROTEIN KINASE DOMAIN-CONTAINING PROTEIN"/>
    <property type="match status" value="1"/>
</dbReference>
<dbReference type="Gene3D" id="1.10.510.10">
    <property type="entry name" value="Transferase(Phosphotransferase) domain 1"/>
    <property type="match status" value="1"/>
</dbReference>
<keyword evidence="7" id="KW-0418">Kinase</keyword>
<dbReference type="EC" id="2.7.11.1" evidence="2"/>
<evidence type="ECO:0000256" key="2">
    <source>
        <dbReference type="ARBA" id="ARBA00012513"/>
    </source>
</evidence>
<dbReference type="SUPFAM" id="SSF56112">
    <property type="entry name" value="Protein kinase-like (PK-like)"/>
    <property type="match status" value="1"/>
</dbReference>
<accession>A0ABQ8HGF4</accession>
<evidence type="ECO:0000256" key="3">
    <source>
        <dbReference type="ARBA" id="ARBA00022553"/>
    </source>
</evidence>
<organism evidence="16 17">
    <name type="scientific">Xanthoceras sorbifolium</name>
    <dbReference type="NCBI Taxonomy" id="99658"/>
    <lineage>
        <taxon>Eukaryota</taxon>
        <taxon>Viridiplantae</taxon>
        <taxon>Streptophyta</taxon>
        <taxon>Embryophyta</taxon>
        <taxon>Tracheophyta</taxon>
        <taxon>Spermatophyta</taxon>
        <taxon>Magnoliopsida</taxon>
        <taxon>eudicotyledons</taxon>
        <taxon>Gunneridae</taxon>
        <taxon>Pentapetalae</taxon>
        <taxon>rosids</taxon>
        <taxon>malvids</taxon>
        <taxon>Sapindales</taxon>
        <taxon>Sapindaceae</taxon>
        <taxon>Xanthoceroideae</taxon>
        <taxon>Xanthoceras</taxon>
    </lineage>
</organism>
<keyword evidence="3" id="KW-0597">Phosphoprotein</keyword>
<dbReference type="EMBL" id="JAFEMO010000011">
    <property type="protein sequence ID" value="KAH7557691.1"/>
    <property type="molecule type" value="Genomic_DNA"/>
</dbReference>
<evidence type="ECO:0000256" key="6">
    <source>
        <dbReference type="ARBA" id="ARBA00022741"/>
    </source>
</evidence>
<keyword evidence="8 13" id="KW-0067">ATP-binding</keyword>
<comment type="catalytic activity">
    <reaction evidence="12">
        <text>L-seryl-[protein] + ATP = O-phospho-L-seryl-[protein] + ADP + H(+)</text>
        <dbReference type="Rhea" id="RHEA:17989"/>
        <dbReference type="Rhea" id="RHEA-COMP:9863"/>
        <dbReference type="Rhea" id="RHEA-COMP:11604"/>
        <dbReference type="ChEBI" id="CHEBI:15378"/>
        <dbReference type="ChEBI" id="CHEBI:29999"/>
        <dbReference type="ChEBI" id="CHEBI:30616"/>
        <dbReference type="ChEBI" id="CHEBI:83421"/>
        <dbReference type="ChEBI" id="CHEBI:456216"/>
        <dbReference type="EC" id="2.7.11.1"/>
    </reaction>
</comment>
<gene>
    <name evidence="16" type="ORF">JRO89_XS11G0202100</name>
</gene>
<evidence type="ECO:0000256" key="14">
    <source>
        <dbReference type="SAM" id="Phobius"/>
    </source>
</evidence>
<keyword evidence="9 14" id="KW-1133">Transmembrane helix</keyword>
<feature type="domain" description="Protein kinase" evidence="15">
    <location>
        <begin position="140"/>
        <end position="416"/>
    </location>
</feature>
<dbReference type="InterPro" id="IPR001245">
    <property type="entry name" value="Ser-Thr/Tyr_kinase_cat_dom"/>
</dbReference>
<proteinExistence type="predicted"/>